<dbReference type="AlphaFoldDB" id="A0A918LZZ0"/>
<evidence type="ECO:0000256" key="1">
    <source>
        <dbReference type="SAM" id="MobiDB-lite"/>
    </source>
</evidence>
<feature type="compositionally biased region" description="Basic residues" evidence="1">
    <location>
        <begin position="85"/>
        <end position="101"/>
    </location>
</feature>
<reference evidence="2" key="2">
    <citation type="submission" date="2020-09" db="EMBL/GenBank/DDBJ databases">
        <authorList>
            <person name="Sun Q."/>
            <person name="Ohkuma M."/>
        </authorList>
    </citation>
    <scope>NUCLEOTIDE SEQUENCE</scope>
    <source>
        <strain evidence="2">JCM 4125</strain>
    </source>
</reference>
<dbReference type="Proteomes" id="UP000646776">
    <property type="component" value="Unassembled WGS sequence"/>
</dbReference>
<name>A0A918LZZ0_9ACTN</name>
<evidence type="ECO:0000313" key="2">
    <source>
        <dbReference type="EMBL" id="GGT81217.1"/>
    </source>
</evidence>
<gene>
    <name evidence="2" type="ORF">GCM10010226_69960</name>
</gene>
<sequence>MSDVPTSIQFGAPSTKRVVSIFALLTRVPLPALPSLASPTDKRRRNAATGPARPAVTVGHGRSPTGSGAFRRVPRAAVRTGTAGGHHRGGRRARGATYMRR</sequence>
<dbReference type="EMBL" id="BMSA01000026">
    <property type="protein sequence ID" value="GGT81217.1"/>
    <property type="molecule type" value="Genomic_DNA"/>
</dbReference>
<evidence type="ECO:0000313" key="3">
    <source>
        <dbReference type="Proteomes" id="UP000646776"/>
    </source>
</evidence>
<feature type="region of interest" description="Disordered" evidence="1">
    <location>
        <begin position="32"/>
        <end position="101"/>
    </location>
</feature>
<protein>
    <submittedName>
        <fullName evidence="2">Uncharacterized protein</fullName>
    </submittedName>
</protein>
<comment type="caution">
    <text evidence="2">The sequence shown here is derived from an EMBL/GenBank/DDBJ whole genome shotgun (WGS) entry which is preliminary data.</text>
</comment>
<organism evidence="2 3">
    <name type="scientific">Streptomyces phaeofaciens</name>
    <dbReference type="NCBI Taxonomy" id="68254"/>
    <lineage>
        <taxon>Bacteria</taxon>
        <taxon>Bacillati</taxon>
        <taxon>Actinomycetota</taxon>
        <taxon>Actinomycetes</taxon>
        <taxon>Kitasatosporales</taxon>
        <taxon>Streptomycetaceae</taxon>
        <taxon>Streptomyces</taxon>
    </lineage>
</organism>
<accession>A0A918LZZ0</accession>
<reference evidence="2" key="1">
    <citation type="journal article" date="2014" name="Int. J. Syst. Evol. Microbiol.">
        <title>Complete genome sequence of Corynebacterium casei LMG S-19264T (=DSM 44701T), isolated from a smear-ripened cheese.</title>
        <authorList>
            <consortium name="US DOE Joint Genome Institute (JGI-PGF)"/>
            <person name="Walter F."/>
            <person name="Albersmeier A."/>
            <person name="Kalinowski J."/>
            <person name="Ruckert C."/>
        </authorList>
    </citation>
    <scope>NUCLEOTIDE SEQUENCE</scope>
    <source>
        <strain evidence="2">JCM 4125</strain>
    </source>
</reference>
<proteinExistence type="predicted"/>
<keyword evidence="3" id="KW-1185">Reference proteome</keyword>